<keyword evidence="1" id="KW-1003">Cell membrane</keyword>
<name>A0ABU4PHT3_9SPHN</name>
<gene>
    <name evidence="2" type="ORF">SIL82_04105</name>
</gene>
<accession>A0ABU4PHT3</accession>
<dbReference type="Pfam" id="PF02104">
    <property type="entry name" value="SURF1"/>
    <property type="match status" value="1"/>
</dbReference>
<sequence length="212" mass="22656">MKRIPVLPTLLVALAIAAMIGLGIWQLQRRAEKEAQLVQYARNITLPPIAFPRIPVDEDGSLLFRRASAFCLEPVSFRIEGGRNARGGTGWRQIAECRTGAEGPGFTVQIGFGNDPHAKPNWKGGPVRGYISHLPGHAPLIASALGAAPKMLMLVADPPAAGLDPNPAPDLSAVPNNHLAYAVQWFIFAGLAAIIYALALRRRTVAPAAPPR</sequence>
<dbReference type="Proteomes" id="UP001279660">
    <property type="component" value="Unassembled WGS sequence"/>
</dbReference>
<comment type="caution">
    <text evidence="2">The sequence shown here is derived from an EMBL/GenBank/DDBJ whole genome shotgun (WGS) entry which is preliminary data.</text>
</comment>
<feature type="transmembrane region" description="Helical" evidence="1">
    <location>
        <begin position="6"/>
        <end position="25"/>
    </location>
</feature>
<proteinExistence type="inferred from homology"/>
<keyword evidence="3" id="KW-1185">Reference proteome</keyword>
<evidence type="ECO:0000313" key="2">
    <source>
        <dbReference type="EMBL" id="MDX5983432.1"/>
    </source>
</evidence>
<feature type="transmembrane region" description="Helical" evidence="1">
    <location>
        <begin position="179"/>
        <end position="199"/>
    </location>
</feature>
<comment type="subcellular location">
    <subcellularLocation>
        <location evidence="1">Cell membrane</location>
        <topology evidence="1">Multi-pass membrane protein</topology>
    </subcellularLocation>
</comment>
<dbReference type="CDD" id="cd06662">
    <property type="entry name" value="SURF1"/>
    <property type="match status" value="1"/>
</dbReference>
<protein>
    <recommendedName>
        <fullName evidence="1">SURF1-like protein</fullName>
    </recommendedName>
</protein>
<dbReference type="RefSeq" id="WP_010405130.1">
    <property type="nucleotide sequence ID" value="NZ_JAWXXV010000001.1"/>
</dbReference>
<organism evidence="2 3">
    <name type="scientific">Sphingomonas echinoides</name>
    <dbReference type="NCBI Taxonomy" id="59803"/>
    <lineage>
        <taxon>Bacteria</taxon>
        <taxon>Pseudomonadati</taxon>
        <taxon>Pseudomonadota</taxon>
        <taxon>Alphaproteobacteria</taxon>
        <taxon>Sphingomonadales</taxon>
        <taxon>Sphingomonadaceae</taxon>
        <taxon>Sphingomonas</taxon>
    </lineage>
</organism>
<comment type="similarity">
    <text evidence="1">Belongs to the SURF1 family.</text>
</comment>
<keyword evidence="1" id="KW-1133">Transmembrane helix</keyword>
<reference evidence="2 3" key="1">
    <citation type="submission" date="2023-11" db="EMBL/GenBank/DDBJ databases">
        <title>MicrobeMod: A computational toolkit for identifying prokaryotic methylation and restriction-modification with nanopore sequencing.</title>
        <authorList>
            <person name="Crits-Christoph A."/>
            <person name="Kang S.C."/>
            <person name="Lee H."/>
            <person name="Ostrov N."/>
        </authorList>
    </citation>
    <scope>NUCLEOTIDE SEQUENCE [LARGE SCALE GENOMIC DNA]</scope>
    <source>
        <strain evidence="2 3">ATCC 14820</strain>
    </source>
</reference>
<dbReference type="EMBL" id="JAWXXV010000001">
    <property type="protein sequence ID" value="MDX5983432.1"/>
    <property type="molecule type" value="Genomic_DNA"/>
</dbReference>
<keyword evidence="1" id="KW-0812">Transmembrane</keyword>
<evidence type="ECO:0000313" key="3">
    <source>
        <dbReference type="Proteomes" id="UP001279660"/>
    </source>
</evidence>
<dbReference type="InterPro" id="IPR002994">
    <property type="entry name" value="Surf1/Shy1"/>
</dbReference>
<keyword evidence="1" id="KW-0472">Membrane</keyword>
<evidence type="ECO:0000256" key="1">
    <source>
        <dbReference type="RuleBase" id="RU363076"/>
    </source>
</evidence>